<keyword evidence="1" id="KW-1015">Disulfide bond</keyword>
<dbReference type="SMART" id="SM00832">
    <property type="entry name" value="C8"/>
    <property type="match status" value="1"/>
</dbReference>
<keyword evidence="4" id="KW-1185">Reference proteome</keyword>
<dbReference type="AlphaFoldDB" id="E4WQD4"/>
<protein>
    <recommendedName>
        <fullName evidence="2">VWF/SSPO/Zonadhesin-like cysteine-rich domain-containing protein</fullName>
    </recommendedName>
</protein>
<organism evidence="3 4">
    <name type="scientific">Oikopleura dioica</name>
    <name type="common">Tunicate</name>
    <dbReference type="NCBI Taxonomy" id="34765"/>
    <lineage>
        <taxon>Eukaryota</taxon>
        <taxon>Metazoa</taxon>
        <taxon>Chordata</taxon>
        <taxon>Tunicata</taxon>
        <taxon>Appendicularia</taxon>
        <taxon>Copelata</taxon>
        <taxon>Oikopleuridae</taxon>
        <taxon>Oikopleura</taxon>
    </lineage>
</organism>
<name>E4WQD4_OIKDI</name>
<evidence type="ECO:0000256" key="1">
    <source>
        <dbReference type="ARBA" id="ARBA00023157"/>
    </source>
</evidence>
<dbReference type="PANTHER" id="PTHR11339:SF272">
    <property type="entry name" value="BMP-BINDING ENDOTHELIAL REGULATOR PROTEIN"/>
    <property type="match status" value="1"/>
</dbReference>
<dbReference type="CDD" id="cd19941">
    <property type="entry name" value="TIL"/>
    <property type="match status" value="1"/>
</dbReference>
<evidence type="ECO:0000313" key="3">
    <source>
        <dbReference type="EMBL" id="CBY20875.1"/>
    </source>
</evidence>
<dbReference type="InterPro" id="IPR002919">
    <property type="entry name" value="TIL_dom"/>
</dbReference>
<evidence type="ECO:0000259" key="2">
    <source>
        <dbReference type="SMART" id="SM00832"/>
    </source>
</evidence>
<dbReference type="GO" id="GO:0031012">
    <property type="term" value="C:extracellular matrix"/>
    <property type="evidence" value="ECO:0007669"/>
    <property type="project" value="TreeGrafter"/>
</dbReference>
<dbReference type="EMBL" id="FN653015">
    <property type="protein sequence ID" value="CBY20875.1"/>
    <property type="molecule type" value="Genomic_DNA"/>
</dbReference>
<dbReference type="InterPro" id="IPR050780">
    <property type="entry name" value="Mucin_vWF_Thrombospondin_sf"/>
</dbReference>
<dbReference type="Pfam" id="PF01826">
    <property type="entry name" value="TIL"/>
    <property type="match status" value="1"/>
</dbReference>
<dbReference type="InterPro" id="IPR036084">
    <property type="entry name" value="Ser_inhib-like_sf"/>
</dbReference>
<dbReference type="InterPro" id="IPR014853">
    <property type="entry name" value="VWF/SSPO/ZAN-like_Cys-rich_dom"/>
</dbReference>
<evidence type="ECO:0000313" key="4">
    <source>
        <dbReference type="Proteomes" id="UP000001307"/>
    </source>
</evidence>
<feature type="domain" description="VWF/SSPO/Zonadhesin-like cysteine-rich" evidence="2">
    <location>
        <begin position="98"/>
        <end position="169"/>
    </location>
</feature>
<dbReference type="Proteomes" id="UP000001307">
    <property type="component" value="Unassembled WGS sequence"/>
</dbReference>
<proteinExistence type="predicted"/>
<gene>
    <name evidence="3" type="ORF">GSOID_T00000883001</name>
</gene>
<dbReference type="SUPFAM" id="SSF57567">
    <property type="entry name" value="Serine protease inhibitors"/>
    <property type="match status" value="1"/>
</dbReference>
<dbReference type="InParanoid" id="E4WQD4"/>
<accession>E4WQD4</accession>
<dbReference type="Pfam" id="PF08742">
    <property type="entry name" value="C8"/>
    <property type="match status" value="1"/>
</dbReference>
<dbReference type="OrthoDB" id="5945029at2759"/>
<dbReference type="Gene3D" id="2.10.25.10">
    <property type="entry name" value="Laminin"/>
    <property type="match status" value="1"/>
</dbReference>
<reference evidence="3 4" key="1">
    <citation type="journal article" date="2010" name="Science">
        <title>Plasticity of animal genome architecture unmasked by rapid evolution of a pelagic tunicate.</title>
        <authorList>
            <person name="Denoeud F."/>
            <person name="Henriet S."/>
            <person name="Mungpakdee S."/>
            <person name="Aury J.M."/>
            <person name="Da Silva C."/>
            <person name="Brinkmann H."/>
            <person name="Mikhaleva J."/>
            <person name="Olsen L.C."/>
            <person name="Jubin C."/>
            <person name="Canestro C."/>
            <person name="Bouquet J.M."/>
            <person name="Danks G."/>
            <person name="Poulain J."/>
            <person name="Campsteijn C."/>
            <person name="Adamski M."/>
            <person name="Cross I."/>
            <person name="Yadetie F."/>
            <person name="Muffato M."/>
            <person name="Louis A."/>
            <person name="Butcher S."/>
            <person name="Tsagkogeorga G."/>
            <person name="Konrad A."/>
            <person name="Singh S."/>
            <person name="Jensen M.F."/>
            <person name="Cong E.H."/>
            <person name="Eikeseth-Otteraa H."/>
            <person name="Noel B."/>
            <person name="Anthouard V."/>
            <person name="Porcel B.M."/>
            <person name="Kachouri-Lafond R."/>
            <person name="Nishino A."/>
            <person name="Ugolini M."/>
            <person name="Chourrout P."/>
            <person name="Nishida H."/>
            <person name="Aasland R."/>
            <person name="Huzurbazar S."/>
            <person name="Westhof E."/>
            <person name="Delsuc F."/>
            <person name="Lehrach H."/>
            <person name="Reinhardt R."/>
            <person name="Weissenbach J."/>
            <person name="Roy S.W."/>
            <person name="Artiguenave F."/>
            <person name="Postlethwait J.H."/>
            <person name="Manak J.R."/>
            <person name="Thompson E.M."/>
            <person name="Jaillon O."/>
            <person name="Du Pasquier L."/>
            <person name="Boudinot P."/>
            <person name="Liberles D.A."/>
            <person name="Volff J.N."/>
            <person name="Philippe H."/>
            <person name="Lenhard B."/>
            <person name="Roest Crollius H."/>
            <person name="Wincker P."/>
            <person name="Chourrout D."/>
        </authorList>
    </citation>
    <scope>NUCLEOTIDE SEQUENCE [LARGE SCALE GENOMIC DNA]</scope>
</reference>
<dbReference type="GO" id="GO:0005615">
    <property type="term" value="C:extracellular space"/>
    <property type="evidence" value="ECO:0007669"/>
    <property type="project" value="TreeGrafter"/>
</dbReference>
<dbReference type="PANTHER" id="PTHR11339">
    <property type="entry name" value="EXTRACELLULAR MATRIX GLYCOPROTEIN RELATED"/>
    <property type="match status" value="1"/>
</dbReference>
<sequence>MIAETILAVRNEKNYLQRQSKIKSSIQLEDLLLVSVSILLFRFSQKNHRFYKLNKITKRVVSESPRIPPPICGACAYPQRLNPDCVIPETRCAHPSVRKQAHEECLMLKQAPFSPCHDVINPDPFYHACIQDRCKAFGAKPVCEILEAYSLECHRANVRLRWRMRSNCFKTCPKPFVWSDCGKPCDASCGDLDPQCEGECVPGCRCPAGLVKHAAGCTKPQHCQNYRPPPVEFDDDTACI</sequence>